<protein>
    <submittedName>
        <fullName evidence="7">Nucleolar transcription factor 1</fullName>
    </submittedName>
</protein>
<dbReference type="Pfam" id="PF09011">
    <property type="entry name" value="HMG_box_2"/>
    <property type="match status" value="1"/>
</dbReference>
<dbReference type="Gene3D" id="1.10.30.10">
    <property type="entry name" value="High mobility group box domain"/>
    <property type="match status" value="4"/>
</dbReference>
<proteinExistence type="predicted"/>
<dbReference type="SMART" id="SM00398">
    <property type="entry name" value="HMG"/>
    <property type="match status" value="4"/>
</dbReference>
<feature type="region of interest" description="Disordered" evidence="5">
    <location>
        <begin position="1"/>
        <end position="43"/>
    </location>
</feature>
<evidence type="ECO:0000256" key="4">
    <source>
        <dbReference type="PROSITE-ProRule" id="PRU00267"/>
    </source>
</evidence>
<gene>
    <name evidence="7" type="primary">Ubtf</name>
    <name evidence="7" type="ORF">g.18198</name>
</gene>
<evidence type="ECO:0000259" key="6">
    <source>
        <dbReference type="PROSITE" id="PS50118"/>
    </source>
</evidence>
<name>A0A6G1SM57_9ACAR</name>
<organism evidence="7">
    <name type="scientific">Aceria tosichella</name>
    <name type="common">wheat curl mite</name>
    <dbReference type="NCBI Taxonomy" id="561515"/>
    <lineage>
        <taxon>Eukaryota</taxon>
        <taxon>Metazoa</taxon>
        <taxon>Ecdysozoa</taxon>
        <taxon>Arthropoda</taxon>
        <taxon>Chelicerata</taxon>
        <taxon>Arachnida</taxon>
        <taxon>Acari</taxon>
        <taxon>Acariformes</taxon>
        <taxon>Trombidiformes</taxon>
        <taxon>Prostigmata</taxon>
        <taxon>Eupodina</taxon>
        <taxon>Eriophyoidea</taxon>
        <taxon>Eriophyidae</taxon>
        <taxon>Eriophyinae</taxon>
        <taxon>Aceriini</taxon>
        <taxon>Aceria</taxon>
    </lineage>
</organism>
<evidence type="ECO:0000256" key="1">
    <source>
        <dbReference type="ARBA" id="ARBA00004123"/>
    </source>
</evidence>
<dbReference type="InterPro" id="IPR036910">
    <property type="entry name" value="HMG_box_dom_sf"/>
</dbReference>
<feature type="compositionally biased region" description="Basic and acidic residues" evidence="5">
    <location>
        <begin position="32"/>
        <end position="43"/>
    </location>
</feature>
<dbReference type="GO" id="GO:0003677">
    <property type="term" value="F:DNA binding"/>
    <property type="evidence" value="ECO:0007669"/>
    <property type="project" value="UniProtKB-UniRule"/>
</dbReference>
<dbReference type="PANTHER" id="PTHR46318">
    <property type="entry name" value="UPSTREAM BINDING TRANSCRIPTION FACTOR"/>
    <property type="match status" value="1"/>
</dbReference>
<dbReference type="GO" id="GO:0005634">
    <property type="term" value="C:nucleus"/>
    <property type="evidence" value="ECO:0007669"/>
    <property type="project" value="UniProtKB-SubCell"/>
</dbReference>
<keyword evidence="2 4" id="KW-0238">DNA-binding</keyword>
<dbReference type="EMBL" id="GGYP01006688">
    <property type="protein sequence ID" value="MDE51459.1"/>
    <property type="molecule type" value="Transcribed_RNA"/>
</dbReference>
<reference evidence="7" key="1">
    <citation type="submission" date="2018-10" db="EMBL/GenBank/DDBJ databases">
        <title>Transcriptome assembly of Aceria tosichella (Wheat curl mite) Type 2.</title>
        <authorList>
            <person name="Scully E.D."/>
            <person name="Geib S.M."/>
            <person name="Palmer N.A."/>
            <person name="Gupta A.K."/>
            <person name="Sarath G."/>
            <person name="Tatineni S."/>
        </authorList>
    </citation>
    <scope>NUCLEOTIDE SEQUENCE</scope>
    <source>
        <strain evidence="7">LincolnNE</strain>
    </source>
</reference>
<comment type="subcellular location">
    <subcellularLocation>
        <location evidence="1">Nucleus</location>
    </subcellularLocation>
</comment>
<dbReference type="AlphaFoldDB" id="A0A6G1SM57"/>
<evidence type="ECO:0000256" key="3">
    <source>
        <dbReference type="ARBA" id="ARBA00023242"/>
    </source>
</evidence>
<dbReference type="InterPro" id="IPR051762">
    <property type="entry name" value="UBF1"/>
</dbReference>
<evidence type="ECO:0000256" key="5">
    <source>
        <dbReference type="SAM" id="MobiDB-lite"/>
    </source>
</evidence>
<evidence type="ECO:0000313" key="7">
    <source>
        <dbReference type="EMBL" id="MDE51459.1"/>
    </source>
</evidence>
<sequence length="531" mass="62677">MTMLKPKISMSPVKLKSTPKKRPLEATPSKDSTMDNERPSKVMKQDAGARFTFDDVKMILDAVLAQDKKKLESSINSGIKHIDYKDLAPPGHSVEQCQELLDKLIERTRRVRTTEEVLRDIRDNLNKRLYTDIIQRFGMTKEPPKRPASAYFLFHKERFPQLRDQLMEDYEVWVRNNPGSQEKKPPLASTVAVKVSQEWREMSPQQRDHYQKLHNDLMKKYEKDIKKLGLTHLKKPKRPKSAKLMYLQSRLAELDKQPSKAKLVKLKQKFREEFDKADSATKEYWNTLAKEEYKQYTLDTLKFCENNPHLDRNDIIKVRKRKDKIVPPAPPRNPCRIYMDKKLPENLEGQELKDTESKLKEKFTKLSLKKSLKYIKKAVKEKEQYEADMAKFAAEHPDFPLPHPKTNVTREQWKLYQSHVENKPVPPPTTAYLYYCSKIMINLNDVDQKPTKRLQAASAAWLALSQTEKAEAHREHIECIKQYIEDMEDWLSKQDEARIERVFREDPKSKPDYWRKRLAKLERALLKKDFD</sequence>
<feature type="DNA-binding region" description="HMG box" evidence="4">
    <location>
        <begin position="144"/>
        <end position="229"/>
    </location>
</feature>
<accession>A0A6G1SM57</accession>
<dbReference type="CDD" id="cd00084">
    <property type="entry name" value="HMG-box_SF"/>
    <property type="match status" value="1"/>
</dbReference>
<feature type="domain" description="HMG box" evidence="6">
    <location>
        <begin position="144"/>
        <end position="229"/>
    </location>
</feature>
<dbReference type="SUPFAM" id="SSF47095">
    <property type="entry name" value="HMG-box"/>
    <property type="match status" value="4"/>
</dbReference>
<dbReference type="InterPro" id="IPR009071">
    <property type="entry name" value="HMG_box_dom"/>
</dbReference>
<evidence type="ECO:0000256" key="2">
    <source>
        <dbReference type="ARBA" id="ARBA00023125"/>
    </source>
</evidence>
<dbReference type="PROSITE" id="PS50118">
    <property type="entry name" value="HMG_BOX_2"/>
    <property type="match status" value="1"/>
</dbReference>
<keyword evidence="3 4" id="KW-0539">Nucleus</keyword>